<evidence type="ECO:0000313" key="1">
    <source>
        <dbReference type="EMBL" id="MBB3036928.1"/>
    </source>
</evidence>
<evidence type="ECO:0000313" key="2">
    <source>
        <dbReference type="Proteomes" id="UP000567922"/>
    </source>
</evidence>
<organism evidence="1 2">
    <name type="scientific">Hoyosella altamirensis</name>
    <dbReference type="NCBI Taxonomy" id="616997"/>
    <lineage>
        <taxon>Bacteria</taxon>
        <taxon>Bacillati</taxon>
        <taxon>Actinomycetota</taxon>
        <taxon>Actinomycetes</taxon>
        <taxon>Mycobacteriales</taxon>
        <taxon>Hoyosellaceae</taxon>
        <taxon>Hoyosella</taxon>
    </lineage>
</organism>
<reference evidence="1 2" key="1">
    <citation type="submission" date="2020-08" db="EMBL/GenBank/DDBJ databases">
        <title>Sequencing the genomes of 1000 actinobacteria strains.</title>
        <authorList>
            <person name="Klenk H.-P."/>
        </authorList>
    </citation>
    <scope>NUCLEOTIDE SEQUENCE [LARGE SCALE GENOMIC DNA]</scope>
    <source>
        <strain evidence="1 2">DSM 45258</strain>
    </source>
</reference>
<proteinExistence type="predicted"/>
<sequence>MRLEQASLVFRPVGKVLKVNVGQPRFKVSEVRERVPELLLRLFPHRKEFKLIEPVQRRIAH</sequence>
<protein>
    <submittedName>
        <fullName evidence="1">Uncharacterized protein</fullName>
    </submittedName>
</protein>
<comment type="caution">
    <text evidence="1">The sequence shown here is derived from an EMBL/GenBank/DDBJ whole genome shotgun (WGS) entry which is preliminary data.</text>
</comment>
<dbReference type="Proteomes" id="UP000567922">
    <property type="component" value="Unassembled WGS sequence"/>
</dbReference>
<gene>
    <name evidence="1" type="ORF">FHU29_001362</name>
</gene>
<dbReference type="EMBL" id="JACHWS010000001">
    <property type="protein sequence ID" value="MBB3036928.1"/>
    <property type="molecule type" value="Genomic_DNA"/>
</dbReference>
<name>A0A839RL32_9ACTN</name>
<dbReference type="AlphaFoldDB" id="A0A839RL32"/>
<keyword evidence="2" id="KW-1185">Reference proteome</keyword>
<accession>A0A839RL32</accession>